<sequence length="217" mass="22553">MRIHAMRAAVLAAGCAMVLALAANGCTQRSGPASTDEDGPGVSAVDDKTFLAPGECGTRNRQRVEEVGCGTERAGAKVLARHEGSAAKGPRCPERTDYVLHISERRPESDEDGEDGESDEDSAGPLPRGYACMRNLEAPHPGDPGGGGGARTIVGDCVYTTSRETEVKETPCAPRAGRHAPEFEVVRRTAGRAGCPAGTALFVDLGGARPVGCARRV</sequence>
<feature type="compositionally biased region" description="Acidic residues" evidence="1">
    <location>
        <begin position="109"/>
        <end position="122"/>
    </location>
</feature>
<dbReference type="EMBL" id="BAAAPE010000013">
    <property type="protein sequence ID" value="GAA2089924.1"/>
    <property type="molecule type" value="Genomic_DNA"/>
</dbReference>
<reference evidence="3 4" key="1">
    <citation type="journal article" date="2019" name="Int. J. Syst. Evol. Microbiol.">
        <title>The Global Catalogue of Microorganisms (GCM) 10K type strain sequencing project: providing services to taxonomists for standard genome sequencing and annotation.</title>
        <authorList>
            <consortium name="The Broad Institute Genomics Platform"/>
            <consortium name="The Broad Institute Genome Sequencing Center for Infectious Disease"/>
            <person name="Wu L."/>
            <person name="Ma J."/>
        </authorList>
    </citation>
    <scope>NUCLEOTIDE SEQUENCE [LARGE SCALE GENOMIC DNA]</scope>
    <source>
        <strain evidence="3 4">JCM 15478</strain>
    </source>
</reference>
<protein>
    <recommendedName>
        <fullName evidence="5">Lipoprotein</fullName>
    </recommendedName>
</protein>
<evidence type="ECO:0008006" key="5">
    <source>
        <dbReference type="Google" id="ProtNLM"/>
    </source>
</evidence>
<feature type="region of interest" description="Disordered" evidence="1">
    <location>
        <begin position="80"/>
        <end position="130"/>
    </location>
</feature>
<organism evidence="3 4">
    <name type="scientific">Streptomyces albiaxialis</name>
    <dbReference type="NCBI Taxonomy" id="329523"/>
    <lineage>
        <taxon>Bacteria</taxon>
        <taxon>Bacillati</taxon>
        <taxon>Actinomycetota</taxon>
        <taxon>Actinomycetes</taxon>
        <taxon>Kitasatosporales</taxon>
        <taxon>Streptomycetaceae</taxon>
        <taxon>Streptomyces</taxon>
    </lineage>
</organism>
<accession>A0ABN2WEH2</accession>
<evidence type="ECO:0000313" key="3">
    <source>
        <dbReference type="EMBL" id="GAA2089924.1"/>
    </source>
</evidence>
<evidence type="ECO:0000256" key="1">
    <source>
        <dbReference type="SAM" id="MobiDB-lite"/>
    </source>
</evidence>
<name>A0ABN2WEH2_9ACTN</name>
<gene>
    <name evidence="3" type="ORF">GCM10009801_54530</name>
</gene>
<proteinExistence type="predicted"/>
<keyword evidence="4" id="KW-1185">Reference proteome</keyword>
<feature type="compositionally biased region" description="Basic and acidic residues" evidence="1">
    <location>
        <begin position="80"/>
        <end position="108"/>
    </location>
</feature>
<evidence type="ECO:0000256" key="2">
    <source>
        <dbReference type="SAM" id="SignalP"/>
    </source>
</evidence>
<keyword evidence="2" id="KW-0732">Signal</keyword>
<evidence type="ECO:0000313" key="4">
    <source>
        <dbReference type="Proteomes" id="UP001500016"/>
    </source>
</evidence>
<feature type="chain" id="PRO_5045195120" description="Lipoprotein" evidence="2">
    <location>
        <begin position="23"/>
        <end position="217"/>
    </location>
</feature>
<dbReference type="Proteomes" id="UP001500016">
    <property type="component" value="Unassembled WGS sequence"/>
</dbReference>
<comment type="caution">
    <text evidence="3">The sequence shown here is derived from an EMBL/GenBank/DDBJ whole genome shotgun (WGS) entry which is preliminary data.</text>
</comment>
<feature type="signal peptide" evidence="2">
    <location>
        <begin position="1"/>
        <end position="22"/>
    </location>
</feature>
<dbReference type="RefSeq" id="WP_344531933.1">
    <property type="nucleotide sequence ID" value="NZ_BAAAPE010000013.1"/>
</dbReference>